<evidence type="ECO:0008006" key="2">
    <source>
        <dbReference type="Google" id="ProtNLM"/>
    </source>
</evidence>
<reference evidence="1" key="1">
    <citation type="submission" date="2018-06" db="EMBL/GenBank/DDBJ databases">
        <authorList>
            <person name="Zhirakovskaya E."/>
        </authorList>
    </citation>
    <scope>NUCLEOTIDE SEQUENCE</scope>
</reference>
<accession>A0A3B1B9H6</accession>
<sequence length="244" mass="27933">MILYRLINLFLGLCLLSASVSAAEQKGTVLLFSEYEKDVKPYQTRVIITDRYMRFDDGEGAIDFILFDRKDNIIFNISSDEQTIMSVSPQTLKVVPPFALQQDVQKQDSMNDAPKIVGIKPQHYVFSTNQQHCYDVVAVDGLLNDALEATRAFNAILASQNATTLQFLPADQQNPCELSRNIFSYNRYLQFGFPVQEWDNNGKGRALMDFKENIVLDKNLFVLPEGYKRFSVKKFREGQVNFNE</sequence>
<dbReference type="EMBL" id="UOFY01000028">
    <property type="protein sequence ID" value="VAX08603.1"/>
    <property type="molecule type" value="Genomic_DNA"/>
</dbReference>
<organism evidence="1">
    <name type="scientific">hydrothermal vent metagenome</name>
    <dbReference type="NCBI Taxonomy" id="652676"/>
    <lineage>
        <taxon>unclassified sequences</taxon>
        <taxon>metagenomes</taxon>
        <taxon>ecological metagenomes</taxon>
    </lineage>
</organism>
<evidence type="ECO:0000313" key="1">
    <source>
        <dbReference type="EMBL" id="VAX08603.1"/>
    </source>
</evidence>
<gene>
    <name evidence="1" type="ORF">MNBD_GAMMA25-861</name>
</gene>
<dbReference type="AlphaFoldDB" id="A0A3B1B9H6"/>
<proteinExistence type="predicted"/>
<name>A0A3B1B9H6_9ZZZZ</name>
<protein>
    <recommendedName>
        <fullName evidence="2">DUF4412 domain-containing protein</fullName>
    </recommendedName>
</protein>